<evidence type="ECO:0000313" key="2">
    <source>
        <dbReference type="Proteomes" id="UP000619788"/>
    </source>
</evidence>
<protein>
    <recommendedName>
        <fullName evidence="3">C2H2-type domain-containing protein</fullName>
    </recommendedName>
</protein>
<accession>A0A8J3SDG1</accession>
<gene>
    <name evidence="1" type="ORF">Psi01_32660</name>
</gene>
<organism evidence="1 2">
    <name type="scientific">Planobispora siamensis</name>
    <dbReference type="NCBI Taxonomy" id="936338"/>
    <lineage>
        <taxon>Bacteria</taxon>
        <taxon>Bacillati</taxon>
        <taxon>Actinomycetota</taxon>
        <taxon>Actinomycetes</taxon>
        <taxon>Streptosporangiales</taxon>
        <taxon>Streptosporangiaceae</taxon>
        <taxon>Planobispora</taxon>
    </lineage>
</organism>
<dbReference type="EMBL" id="BOOJ01000028">
    <property type="protein sequence ID" value="GIH92636.1"/>
    <property type="molecule type" value="Genomic_DNA"/>
</dbReference>
<keyword evidence="2" id="KW-1185">Reference proteome</keyword>
<name>A0A8J3SDG1_9ACTN</name>
<sequence length="108" mass="12159">MYEEFSTLEAWSLECLQCRHVWEQEYTVRHLTDGHGHDVVVWLQAEIPVQPPWAGVNCPGCGVDRVNAFPRTGRPGRKAPSAAPADFERPPVEALYSPVPPRLPFISH</sequence>
<dbReference type="Proteomes" id="UP000619788">
    <property type="component" value="Unassembled WGS sequence"/>
</dbReference>
<evidence type="ECO:0008006" key="3">
    <source>
        <dbReference type="Google" id="ProtNLM"/>
    </source>
</evidence>
<reference evidence="1 2" key="1">
    <citation type="submission" date="2021-01" db="EMBL/GenBank/DDBJ databases">
        <title>Whole genome shotgun sequence of Planobispora siamensis NBRC 107568.</title>
        <authorList>
            <person name="Komaki H."/>
            <person name="Tamura T."/>
        </authorList>
    </citation>
    <scope>NUCLEOTIDE SEQUENCE [LARGE SCALE GENOMIC DNA]</scope>
    <source>
        <strain evidence="1 2">NBRC 107568</strain>
    </source>
</reference>
<comment type="caution">
    <text evidence="1">The sequence shown here is derived from an EMBL/GenBank/DDBJ whole genome shotgun (WGS) entry which is preliminary data.</text>
</comment>
<dbReference type="AlphaFoldDB" id="A0A8J3SDG1"/>
<evidence type="ECO:0000313" key="1">
    <source>
        <dbReference type="EMBL" id="GIH92636.1"/>
    </source>
</evidence>
<proteinExistence type="predicted"/>